<dbReference type="GO" id="GO:0005576">
    <property type="term" value="C:extracellular region"/>
    <property type="evidence" value="ECO:0007669"/>
    <property type="project" value="TreeGrafter"/>
</dbReference>
<dbReference type="GO" id="GO:0008360">
    <property type="term" value="P:regulation of cell shape"/>
    <property type="evidence" value="ECO:0007669"/>
    <property type="project" value="UniProtKB-UniRule"/>
</dbReference>
<dbReference type="UniPathway" id="UPA00219"/>
<dbReference type="SUPFAM" id="SSF141523">
    <property type="entry name" value="L,D-transpeptidase catalytic domain-like"/>
    <property type="match status" value="1"/>
</dbReference>
<feature type="domain" description="L,D-TPase catalytic" evidence="7">
    <location>
        <begin position="52"/>
        <end position="172"/>
    </location>
</feature>
<evidence type="ECO:0000256" key="5">
    <source>
        <dbReference type="ARBA" id="ARBA00023316"/>
    </source>
</evidence>
<dbReference type="InterPro" id="IPR050979">
    <property type="entry name" value="LD-transpeptidase"/>
</dbReference>
<dbReference type="InterPro" id="IPR038063">
    <property type="entry name" value="Transpep_catalytic_dom"/>
</dbReference>
<dbReference type="InterPro" id="IPR005490">
    <property type="entry name" value="LD_TPept_cat_dom"/>
</dbReference>
<evidence type="ECO:0000256" key="4">
    <source>
        <dbReference type="ARBA" id="ARBA00022984"/>
    </source>
</evidence>
<feature type="active site" description="Proton donor/acceptor" evidence="6">
    <location>
        <position position="125"/>
    </location>
</feature>
<evidence type="ECO:0000256" key="3">
    <source>
        <dbReference type="ARBA" id="ARBA00022960"/>
    </source>
</evidence>
<evidence type="ECO:0000313" key="9">
    <source>
        <dbReference type="Proteomes" id="UP000031366"/>
    </source>
</evidence>
<keyword evidence="4 6" id="KW-0573">Peptidoglycan synthesis</keyword>
<protein>
    <submittedName>
        <fullName evidence="8">L,D-transpeptidase catalytic domain protein</fullName>
    </submittedName>
</protein>
<dbReference type="EMBL" id="AYSO01000020">
    <property type="protein sequence ID" value="KIE45143.1"/>
    <property type="molecule type" value="Genomic_DNA"/>
</dbReference>
<dbReference type="GO" id="GO:0071555">
    <property type="term" value="P:cell wall organization"/>
    <property type="evidence" value="ECO:0007669"/>
    <property type="project" value="UniProtKB-UniRule"/>
</dbReference>
<feature type="active site" description="Nucleophile" evidence="6">
    <location>
        <position position="148"/>
    </location>
</feature>
<evidence type="ECO:0000313" key="8">
    <source>
        <dbReference type="EMBL" id="KIE45143.1"/>
    </source>
</evidence>
<accession>A0A0C1U0V3</accession>
<keyword evidence="2" id="KW-0808">Transferase</keyword>
<dbReference type="GO" id="GO:0071972">
    <property type="term" value="F:peptidoglycan L,D-transpeptidase activity"/>
    <property type="evidence" value="ECO:0007669"/>
    <property type="project" value="TreeGrafter"/>
</dbReference>
<dbReference type="GO" id="GO:0016740">
    <property type="term" value="F:transferase activity"/>
    <property type="evidence" value="ECO:0007669"/>
    <property type="project" value="UniProtKB-KW"/>
</dbReference>
<keyword evidence="5 6" id="KW-0961">Cell wall biogenesis/degradation</keyword>
<organism evidence="8 9">
    <name type="scientific">Clostridium argentinense CDC 2741</name>
    <dbReference type="NCBI Taxonomy" id="1418104"/>
    <lineage>
        <taxon>Bacteria</taxon>
        <taxon>Bacillati</taxon>
        <taxon>Bacillota</taxon>
        <taxon>Clostridia</taxon>
        <taxon>Eubacteriales</taxon>
        <taxon>Clostridiaceae</taxon>
        <taxon>Clostridium</taxon>
    </lineage>
</organism>
<dbReference type="GO" id="GO:0018104">
    <property type="term" value="P:peptidoglycan-protein cross-linking"/>
    <property type="evidence" value="ECO:0007669"/>
    <property type="project" value="TreeGrafter"/>
</dbReference>
<dbReference type="Pfam" id="PF03734">
    <property type="entry name" value="YkuD"/>
    <property type="match status" value="1"/>
</dbReference>
<dbReference type="STRING" id="29341.RSJ17_18230"/>
<dbReference type="AlphaFoldDB" id="A0A0C1U0V3"/>
<dbReference type="PANTHER" id="PTHR30582">
    <property type="entry name" value="L,D-TRANSPEPTIDASE"/>
    <property type="match status" value="1"/>
</dbReference>
<dbReference type="Gene3D" id="2.40.440.10">
    <property type="entry name" value="L,D-transpeptidase catalytic domain-like"/>
    <property type="match status" value="1"/>
</dbReference>
<keyword evidence="3 6" id="KW-0133">Cell shape</keyword>
<dbReference type="Proteomes" id="UP000031366">
    <property type="component" value="Unassembled WGS sequence"/>
</dbReference>
<dbReference type="PROSITE" id="PS52029">
    <property type="entry name" value="LD_TPASE"/>
    <property type="match status" value="1"/>
</dbReference>
<dbReference type="PANTHER" id="PTHR30582:SF2">
    <property type="entry name" value="L,D-TRANSPEPTIDASE YCIB-RELATED"/>
    <property type="match status" value="1"/>
</dbReference>
<comment type="caution">
    <text evidence="8">The sequence shown here is derived from an EMBL/GenBank/DDBJ whole genome shotgun (WGS) entry which is preliminary data.</text>
</comment>
<gene>
    <name evidence="8" type="ORF">U732_149</name>
</gene>
<keyword evidence="9" id="KW-1185">Reference proteome</keyword>
<evidence type="ECO:0000256" key="2">
    <source>
        <dbReference type="ARBA" id="ARBA00022679"/>
    </source>
</evidence>
<sequence length="172" mass="19484">MKDTLKNLLRRPYRLIKYKVTALNDALRKNPNYISTATDFVNKNNFASSTNYFIWVDTKNFKVNIFQGSKNNWKLIKSYLCSIGKPSTPTPKGNFTVGIKGLSFGASHGYIARYYTQIKGNYLFHSILYNLDGSIRDGRLGMAISNGCVRLALENAKWIYDNIPKGTAIHIS</sequence>
<evidence type="ECO:0000256" key="1">
    <source>
        <dbReference type="ARBA" id="ARBA00004752"/>
    </source>
</evidence>
<name>A0A0C1U0V3_9CLOT</name>
<proteinExistence type="predicted"/>
<dbReference type="CDD" id="cd16913">
    <property type="entry name" value="YkuD_like"/>
    <property type="match status" value="1"/>
</dbReference>
<evidence type="ECO:0000259" key="7">
    <source>
        <dbReference type="PROSITE" id="PS52029"/>
    </source>
</evidence>
<dbReference type="RefSeq" id="WP_039635832.1">
    <property type="nucleotide sequence ID" value="NZ_AYSO01000020.1"/>
</dbReference>
<evidence type="ECO:0000256" key="6">
    <source>
        <dbReference type="PROSITE-ProRule" id="PRU01373"/>
    </source>
</evidence>
<dbReference type="OrthoDB" id="177750at2"/>
<comment type="pathway">
    <text evidence="1 6">Cell wall biogenesis; peptidoglycan biosynthesis.</text>
</comment>
<reference evidence="8 9" key="1">
    <citation type="journal article" date="2015" name="Infect. Genet. Evol.">
        <title>Genomic sequences of six botulinum neurotoxin-producing strains representing three clostridial species illustrate the mobility and diversity of botulinum neurotoxin genes.</title>
        <authorList>
            <person name="Smith T.J."/>
            <person name="Hill K.K."/>
            <person name="Xie G."/>
            <person name="Foley B.T."/>
            <person name="Williamson C.H."/>
            <person name="Foster J.T."/>
            <person name="Johnson S.L."/>
            <person name="Chertkov O."/>
            <person name="Teshima H."/>
            <person name="Gibbons H.S."/>
            <person name="Johnsky L.A."/>
            <person name="Karavis M.A."/>
            <person name="Smith L.A."/>
        </authorList>
    </citation>
    <scope>NUCLEOTIDE SEQUENCE [LARGE SCALE GENOMIC DNA]</scope>
    <source>
        <strain evidence="8 9">CDC 2741</strain>
    </source>
</reference>